<gene>
    <name evidence="11" type="primary">hisB</name>
    <name evidence="12" type="ORF">A3C86_04400</name>
</gene>
<feature type="binding site" evidence="11">
    <location>
        <position position="15"/>
    </location>
    <ligand>
        <name>Mg(2+)</name>
        <dbReference type="ChEBI" id="CHEBI:18420"/>
    </ligand>
</feature>
<feature type="binding site" evidence="11">
    <location>
        <position position="101"/>
    </location>
    <ligand>
        <name>Zn(2+)</name>
        <dbReference type="ChEBI" id="CHEBI:29105"/>
    </ligand>
</feature>
<comment type="caution">
    <text evidence="12">The sequence shown here is derived from an EMBL/GenBank/DDBJ whole genome shotgun (WGS) entry which is preliminary data.</text>
</comment>
<sequence>MNAKNKELVKVAFIDRDGTIINEPKGTFQVDSLEKLEILPGVIEGLKRIQSDGYKLVMVSNQDGLGTKSFPAKNFEVAQNALLKLFEKEGIKFSEIFICPHFEKDNCDCRKPKAGLVSGFLKKETVDYERSFVVGDRESDAELAKNIGVRAYRMEPYGKFPRIASVERATKETKIFVQCNLDGQGQFSVNTGLNFFNHMLEQLSKHSLIDLAIKAEGDLQIDEHHTVEDVGIALGTALLEALGDRKGIDRYGFLLPMDDTLVETAIDLGGRPYAVFNAEFKREMVGDLPTELVEHFFISLAESLKANVHINVKYSKNEHHKIEAIFKSFAKALKMAVSLDQRIQGELPTTKGVL</sequence>
<keyword evidence="4 11" id="KW-0028">Amino-acid biosynthesis</keyword>
<feature type="active site" description="Nucleophile" evidence="11">
    <location>
        <position position="15"/>
    </location>
</feature>
<keyword evidence="6 11" id="KW-0378">Hydrolase</keyword>
<feature type="region of interest" description="Histidinol-phosphatase" evidence="11">
    <location>
        <begin position="1"/>
        <end position="161"/>
    </location>
</feature>
<dbReference type="Pfam" id="PF08645">
    <property type="entry name" value="PNK3P"/>
    <property type="match status" value="1"/>
</dbReference>
<evidence type="ECO:0000256" key="10">
    <source>
        <dbReference type="ARBA" id="ARBA00023268"/>
    </source>
</evidence>
<dbReference type="InterPro" id="IPR020566">
    <property type="entry name" value="His_synth_bifunc_HisB"/>
</dbReference>
<evidence type="ECO:0000256" key="2">
    <source>
        <dbReference type="ARBA" id="ARBA00005047"/>
    </source>
</evidence>
<keyword evidence="5 11" id="KW-0479">Metal-binding</keyword>
<comment type="catalytic activity">
    <reaction evidence="11">
        <text>D-erythro-1-(imidazol-4-yl)glycerol 3-phosphate = 3-(imidazol-4-yl)-2-oxopropyl phosphate + H2O</text>
        <dbReference type="Rhea" id="RHEA:11040"/>
        <dbReference type="ChEBI" id="CHEBI:15377"/>
        <dbReference type="ChEBI" id="CHEBI:57766"/>
        <dbReference type="ChEBI" id="CHEBI:58278"/>
        <dbReference type="EC" id="4.2.1.19"/>
    </reaction>
</comment>
<dbReference type="CDD" id="cd07503">
    <property type="entry name" value="HAD_HisB-N"/>
    <property type="match status" value="1"/>
</dbReference>
<feature type="region of interest" description="Imidazoleglycerol-phosphate dehydratase" evidence="11">
    <location>
        <begin position="162"/>
        <end position="354"/>
    </location>
</feature>
<comment type="subcellular location">
    <subcellularLocation>
        <location evidence="11">Cytoplasm</location>
    </subcellularLocation>
</comment>
<feature type="binding site" evidence="11">
    <location>
        <position position="136"/>
    </location>
    <ligand>
        <name>Mg(2+)</name>
        <dbReference type="ChEBI" id="CHEBI:18420"/>
    </ligand>
</feature>
<keyword evidence="10 11" id="KW-0511">Multifunctional enzyme</keyword>
<comment type="catalytic activity">
    <reaction evidence="11">
        <text>L-histidinol phosphate + H2O = L-histidinol + phosphate</text>
        <dbReference type="Rhea" id="RHEA:14465"/>
        <dbReference type="ChEBI" id="CHEBI:15377"/>
        <dbReference type="ChEBI" id="CHEBI:43474"/>
        <dbReference type="ChEBI" id="CHEBI:57699"/>
        <dbReference type="ChEBI" id="CHEBI:57980"/>
        <dbReference type="EC" id="3.1.3.15"/>
    </reaction>
</comment>
<evidence type="ECO:0000256" key="7">
    <source>
        <dbReference type="ARBA" id="ARBA00022842"/>
    </source>
</evidence>
<dbReference type="InterPro" id="IPR000807">
    <property type="entry name" value="ImidazoleglycerolP_deHydtase"/>
</dbReference>
<dbReference type="FunFam" id="3.30.230.40:FF:000003">
    <property type="entry name" value="Imidazoleglycerol-phosphate dehydratase HisB"/>
    <property type="match status" value="1"/>
</dbReference>
<dbReference type="InterPro" id="IPR023214">
    <property type="entry name" value="HAD_sf"/>
</dbReference>
<dbReference type="SUPFAM" id="SSF56784">
    <property type="entry name" value="HAD-like"/>
    <property type="match status" value="1"/>
</dbReference>
<dbReference type="InterPro" id="IPR006549">
    <property type="entry name" value="HAD-SF_hydro_IIIA"/>
</dbReference>
<protein>
    <recommendedName>
        <fullName evidence="11">Histidine biosynthesis bifunctional protein HisB</fullName>
    </recommendedName>
    <domain>
        <recommendedName>
            <fullName evidence="11">Histidinol-phosphatase</fullName>
            <ecNumber evidence="11">3.1.3.15</ecNumber>
        </recommendedName>
    </domain>
    <domain>
        <recommendedName>
            <fullName evidence="11">Imidazoleglycerol-phosphate dehydratase</fullName>
            <shortName evidence="11">IGPD</shortName>
            <ecNumber evidence="11">4.2.1.19</ecNumber>
        </recommendedName>
    </domain>
</protein>
<dbReference type="Proteomes" id="UP000178042">
    <property type="component" value="Unassembled WGS sequence"/>
</dbReference>
<keyword evidence="9 11" id="KW-0456">Lyase</keyword>
<keyword evidence="3 11" id="KW-0963">Cytoplasm</keyword>
<keyword evidence="8 11" id="KW-0368">Histidine biosynthesis</keyword>
<evidence type="ECO:0000256" key="1">
    <source>
        <dbReference type="ARBA" id="ARBA00001946"/>
    </source>
</evidence>
<name>A0A1F6D9T0_9BACT</name>
<dbReference type="PANTHER" id="PTHR23133">
    <property type="entry name" value="IMIDAZOLEGLYCEROL-PHOSPHATE DEHYDRATASE HIS7"/>
    <property type="match status" value="1"/>
</dbReference>
<dbReference type="EC" id="3.1.3.15" evidence="11"/>
<keyword evidence="7 11" id="KW-0460">Magnesium</keyword>
<dbReference type="HAMAP" id="MF_00076">
    <property type="entry name" value="HisB"/>
    <property type="match status" value="1"/>
</dbReference>
<dbReference type="InterPro" id="IPR006543">
    <property type="entry name" value="Histidinol-phos"/>
</dbReference>
<feature type="active site" description="Proton donor" evidence="11">
    <location>
        <position position="17"/>
    </location>
</feature>
<dbReference type="UniPathway" id="UPA00031">
    <property type="reaction ID" value="UER00011"/>
</dbReference>
<evidence type="ECO:0000256" key="3">
    <source>
        <dbReference type="ARBA" id="ARBA00022490"/>
    </source>
</evidence>
<dbReference type="InterPro" id="IPR013954">
    <property type="entry name" value="PNK3P"/>
</dbReference>
<evidence type="ECO:0000256" key="6">
    <source>
        <dbReference type="ARBA" id="ARBA00022801"/>
    </source>
</evidence>
<dbReference type="AlphaFoldDB" id="A0A1F6D9T0"/>
<dbReference type="Gene3D" id="3.40.50.1000">
    <property type="entry name" value="HAD superfamily/HAD-like"/>
    <property type="match status" value="1"/>
</dbReference>
<evidence type="ECO:0000313" key="13">
    <source>
        <dbReference type="Proteomes" id="UP000178042"/>
    </source>
</evidence>
<evidence type="ECO:0000256" key="8">
    <source>
        <dbReference type="ARBA" id="ARBA00023102"/>
    </source>
</evidence>
<dbReference type="NCBIfam" id="TIGR01656">
    <property type="entry name" value="Histidinol-ppas"/>
    <property type="match status" value="1"/>
</dbReference>
<dbReference type="SUPFAM" id="SSF54211">
    <property type="entry name" value="Ribosomal protein S5 domain 2-like"/>
    <property type="match status" value="2"/>
</dbReference>
<dbReference type="PANTHER" id="PTHR23133:SF2">
    <property type="entry name" value="IMIDAZOLEGLYCEROL-PHOSPHATE DEHYDRATASE"/>
    <property type="match status" value="1"/>
</dbReference>
<dbReference type="InterPro" id="IPR038494">
    <property type="entry name" value="IGPD_sf"/>
</dbReference>
<dbReference type="Gene3D" id="3.30.230.40">
    <property type="entry name" value="Imidazole glycerol phosphate dehydratase, domain 1"/>
    <property type="match status" value="2"/>
</dbReference>
<dbReference type="InterPro" id="IPR020565">
    <property type="entry name" value="ImidazoleglycerP_deHydtase_CS"/>
</dbReference>
<evidence type="ECO:0000313" key="12">
    <source>
        <dbReference type="EMBL" id="OGG58100.1"/>
    </source>
</evidence>
<keyword evidence="11" id="KW-0862">Zinc</keyword>
<feature type="binding site" evidence="11">
    <location>
        <position position="107"/>
    </location>
    <ligand>
        <name>Zn(2+)</name>
        <dbReference type="ChEBI" id="CHEBI:29105"/>
    </ligand>
</feature>
<accession>A0A1F6D9T0</accession>
<dbReference type="InterPro" id="IPR005954">
    <property type="entry name" value="HisB_N"/>
</dbReference>
<evidence type="ECO:0000256" key="9">
    <source>
        <dbReference type="ARBA" id="ARBA00023239"/>
    </source>
</evidence>
<dbReference type="InterPro" id="IPR036412">
    <property type="entry name" value="HAD-like_sf"/>
</dbReference>
<dbReference type="GO" id="GO:0004401">
    <property type="term" value="F:histidinol-phosphatase activity"/>
    <property type="evidence" value="ECO:0007669"/>
    <property type="project" value="UniProtKB-UniRule"/>
</dbReference>
<dbReference type="Pfam" id="PF00475">
    <property type="entry name" value="IGPD"/>
    <property type="match status" value="1"/>
</dbReference>
<dbReference type="HAMAP" id="MF_01022">
    <property type="entry name" value="Bifunc_HisB"/>
    <property type="match status" value="1"/>
</dbReference>
<dbReference type="NCBIfam" id="NF003937">
    <property type="entry name" value="PRK05446.1"/>
    <property type="match status" value="1"/>
</dbReference>
<dbReference type="FunFam" id="3.30.230.40:FF:000001">
    <property type="entry name" value="Imidazoleglycerol-phosphate dehydratase HisB"/>
    <property type="match status" value="1"/>
</dbReference>
<evidence type="ECO:0000256" key="11">
    <source>
        <dbReference type="HAMAP-Rule" id="MF_01022"/>
    </source>
</evidence>
<comment type="similarity">
    <text evidence="11">In the N-terminal section; belongs to the histidinol-phosphatase family.</text>
</comment>
<dbReference type="GO" id="GO:0004424">
    <property type="term" value="F:imidazoleglycerol-phosphate dehydratase activity"/>
    <property type="evidence" value="ECO:0007669"/>
    <property type="project" value="UniProtKB-UniRule"/>
</dbReference>
<feature type="binding site" evidence="11">
    <location>
        <position position="17"/>
    </location>
    <ligand>
        <name>Mg(2+)</name>
        <dbReference type="ChEBI" id="CHEBI:18420"/>
    </ligand>
</feature>
<dbReference type="EMBL" id="MFLD01000045">
    <property type="protein sequence ID" value="OGG58100.1"/>
    <property type="molecule type" value="Genomic_DNA"/>
</dbReference>
<dbReference type="NCBIfam" id="TIGR01662">
    <property type="entry name" value="HAD-SF-IIIA"/>
    <property type="match status" value="1"/>
</dbReference>
<dbReference type="PROSITE" id="PS00954">
    <property type="entry name" value="IGP_DEHYDRATASE_1"/>
    <property type="match status" value="1"/>
</dbReference>
<dbReference type="CDD" id="cd07914">
    <property type="entry name" value="IGPD"/>
    <property type="match status" value="1"/>
</dbReference>
<dbReference type="GO" id="GO:0005737">
    <property type="term" value="C:cytoplasm"/>
    <property type="evidence" value="ECO:0007669"/>
    <property type="project" value="UniProtKB-SubCell"/>
</dbReference>
<comment type="similarity">
    <text evidence="11">In the C-terminal section; belongs to the imidazoleglycerol-phosphate dehydratase family.</text>
</comment>
<dbReference type="NCBIfam" id="NF002114">
    <property type="entry name" value="PRK00951.2-4"/>
    <property type="match status" value="1"/>
</dbReference>
<feature type="binding site" evidence="11">
    <location>
        <position position="109"/>
    </location>
    <ligand>
        <name>Zn(2+)</name>
        <dbReference type="ChEBI" id="CHEBI:29105"/>
    </ligand>
</feature>
<evidence type="ECO:0000256" key="4">
    <source>
        <dbReference type="ARBA" id="ARBA00022605"/>
    </source>
</evidence>
<organism evidence="12 13">
    <name type="scientific">Candidatus Kaiserbacteria bacterium RIFCSPHIGHO2_02_FULL_49_16</name>
    <dbReference type="NCBI Taxonomy" id="1798490"/>
    <lineage>
        <taxon>Bacteria</taxon>
        <taxon>Candidatus Kaiseribacteriota</taxon>
    </lineage>
</organism>
<evidence type="ECO:0000256" key="5">
    <source>
        <dbReference type="ARBA" id="ARBA00022723"/>
    </source>
</evidence>
<reference evidence="12 13" key="1">
    <citation type="journal article" date="2016" name="Nat. Commun.">
        <title>Thousands of microbial genomes shed light on interconnected biogeochemical processes in an aquifer system.</title>
        <authorList>
            <person name="Anantharaman K."/>
            <person name="Brown C.T."/>
            <person name="Hug L.A."/>
            <person name="Sharon I."/>
            <person name="Castelle C.J."/>
            <person name="Probst A.J."/>
            <person name="Thomas B.C."/>
            <person name="Singh A."/>
            <person name="Wilkins M.J."/>
            <person name="Karaoz U."/>
            <person name="Brodie E.L."/>
            <person name="Williams K.H."/>
            <person name="Hubbard S.S."/>
            <person name="Banfield J.F."/>
        </authorList>
    </citation>
    <scope>NUCLEOTIDE SEQUENCE [LARGE SCALE GENOMIC DNA]</scope>
</reference>
<comment type="cofactor">
    <cofactor evidence="1 11">
        <name>Mg(2+)</name>
        <dbReference type="ChEBI" id="CHEBI:18420"/>
    </cofactor>
</comment>
<proteinExistence type="inferred from homology"/>
<comment type="pathway">
    <text evidence="11">Amino-acid biosynthesis; L-histidine biosynthesis; L-histidine from 5-phospho-alpha-D-ribose 1-diphosphate: step 8/9.</text>
</comment>
<dbReference type="GO" id="GO:0046872">
    <property type="term" value="F:metal ion binding"/>
    <property type="evidence" value="ECO:0007669"/>
    <property type="project" value="UniProtKB-KW"/>
</dbReference>
<dbReference type="NCBIfam" id="TIGR01261">
    <property type="entry name" value="hisB_Nterm"/>
    <property type="match status" value="1"/>
</dbReference>
<comment type="cofactor">
    <cofactor evidence="11">
        <name>Zn(2+)</name>
        <dbReference type="ChEBI" id="CHEBI:29105"/>
    </cofactor>
</comment>
<dbReference type="NCBIfam" id="NF002111">
    <property type="entry name" value="PRK00951.2-1"/>
    <property type="match status" value="1"/>
</dbReference>
<feature type="binding site" evidence="11">
    <location>
        <position position="99"/>
    </location>
    <ligand>
        <name>Zn(2+)</name>
        <dbReference type="ChEBI" id="CHEBI:29105"/>
    </ligand>
</feature>
<dbReference type="InterPro" id="IPR020568">
    <property type="entry name" value="Ribosomal_Su5_D2-typ_SF"/>
</dbReference>
<comment type="pathway">
    <text evidence="2 11">Amino-acid biosynthesis; L-histidine biosynthesis; L-histidine from 5-phospho-alpha-D-ribose 1-diphosphate: step 6/9.</text>
</comment>
<dbReference type="EC" id="4.2.1.19" evidence="11"/>
<dbReference type="GO" id="GO:0000105">
    <property type="term" value="P:L-histidine biosynthetic process"/>
    <property type="evidence" value="ECO:0007669"/>
    <property type="project" value="UniProtKB-UniRule"/>
</dbReference>